<evidence type="ECO:0000313" key="10">
    <source>
        <dbReference type="EMBL" id="MBH0779815.1"/>
    </source>
</evidence>
<sequence length="486" mass="51093">MWAVTRLLIVVFTGVTALPHSVWDASAADITLYRTWAGDMVSGHGFPLTDERWQYPPLTGALLVAPWLLGGGHAYNWFFFAVVAAADAGALALLIRAARREGSASAPREGSASAPREGSASAQRGPWMWVLGVALVGRVCYGRIDLVVAVAAIAALLWVTRRPLAAGAAVAAGALLKLWPVLVLLGLRGRALRPVSAAAAGIGAVTAAALTAWSPGAWSFLRFQSERGLQIESPAATPLLIARWIHGGWTITHRYGAEELSGPLVSAVARGCVLATLVGGAALLVVRLRYRPPVADLALCAVLLVMVTSRVLSPQYVVWAVAVAAVCALDPRTTQRPVFAVLLAAAFATQVEFPFVYDRVATGSLPGVIVLTLRNGLLLWAAGWSALLLCRRSAPESPDTSAIADESRSGGQASDSAPVRSGAVVDTGTPAPDRRTSPPHAGSGRHDAGPRTYGGRREPTTRRGYLRHPASQTFAYSSSPSVSRYT</sequence>
<evidence type="ECO:0000256" key="4">
    <source>
        <dbReference type="ARBA" id="ARBA00022692"/>
    </source>
</evidence>
<feature type="region of interest" description="Disordered" evidence="8">
    <location>
        <begin position="398"/>
        <end position="486"/>
    </location>
</feature>
<feature type="transmembrane region" description="Helical" evidence="9">
    <location>
        <begin position="338"/>
        <end position="357"/>
    </location>
</feature>
<feature type="transmembrane region" description="Helical" evidence="9">
    <location>
        <begin position="74"/>
        <end position="95"/>
    </location>
</feature>
<keyword evidence="5 9" id="KW-1133">Transmembrane helix</keyword>
<dbReference type="GO" id="GO:0005886">
    <property type="term" value="C:plasma membrane"/>
    <property type="evidence" value="ECO:0007669"/>
    <property type="project" value="UniProtKB-SubCell"/>
</dbReference>
<feature type="transmembrane region" description="Helical" evidence="9">
    <location>
        <begin position="164"/>
        <end position="187"/>
    </location>
</feature>
<evidence type="ECO:0000256" key="3">
    <source>
        <dbReference type="ARBA" id="ARBA00022679"/>
    </source>
</evidence>
<comment type="similarity">
    <text evidence="7">Belongs to the glycosyltransferase 87 family.</text>
</comment>
<evidence type="ECO:0000256" key="1">
    <source>
        <dbReference type="ARBA" id="ARBA00004651"/>
    </source>
</evidence>
<evidence type="ECO:0000256" key="5">
    <source>
        <dbReference type="ARBA" id="ARBA00022989"/>
    </source>
</evidence>
<dbReference type="AlphaFoldDB" id="A0A931IHH8"/>
<feature type="transmembrane region" description="Helical" evidence="9">
    <location>
        <begin position="194"/>
        <end position="213"/>
    </location>
</feature>
<accession>A0A931IHH8</accession>
<evidence type="ECO:0000256" key="7">
    <source>
        <dbReference type="ARBA" id="ARBA00024033"/>
    </source>
</evidence>
<feature type="transmembrane region" description="Helical" evidence="9">
    <location>
        <begin position="369"/>
        <end position="390"/>
    </location>
</feature>
<evidence type="ECO:0000256" key="6">
    <source>
        <dbReference type="ARBA" id="ARBA00023136"/>
    </source>
</evidence>
<organism evidence="10 11">
    <name type="scientific">Nocardia bovistercoris</name>
    <dbReference type="NCBI Taxonomy" id="2785916"/>
    <lineage>
        <taxon>Bacteria</taxon>
        <taxon>Bacillati</taxon>
        <taxon>Actinomycetota</taxon>
        <taxon>Actinomycetes</taxon>
        <taxon>Mycobacteriales</taxon>
        <taxon>Nocardiaceae</taxon>
        <taxon>Nocardia</taxon>
    </lineage>
</organism>
<dbReference type="Pfam" id="PF09594">
    <property type="entry name" value="GT87"/>
    <property type="match status" value="1"/>
</dbReference>
<dbReference type="InterPro" id="IPR018584">
    <property type="entry name" value="GT87"/>
</dbReference>
<dbReference type="EMBL" id="JADMLG010000012">
    <property type="protein sequence ID" value="MBH0779815.1"/>
    <property type="molecule type" value="Genomic_DNA"/>
</dbReference>
<protein>
    <submittedName>
        <fullName evidence="10">DUF2029 domain-containing protein</fullName>
    </submittedName>
</protein>
<dbReference type="GO" id="GO:0016758">
    <property type="term" value="F:hexosyltransferase activity"/>
    <property type="evidence" value="ECO:0007669"/>
    <property type="project" value="InterPro"/>
</dbReference>
<keyword evidence="6 9" id="KW-0472">Membrane</keyword>
<evidence type="ECO:0000256" key="2">
    <source>
        <dbReference type="ARBA" id="ARBA00022475"/>
    </source>
</evidence>
<keyword evidence="11" id="KW-1185">Reference proteome</keyword>
<reference evidence="10" key="1">
    <citation type="submission" date="2020-11" db="EMBL/GenBank/DDBJ databases">
        <title>Nocardia NEAU-351.nov., a novel actinomycete isolated from the cow dung.</title>
        <authorList>
            <person name="Zhang X."/>
        </authorList>
    </citation>
    <scope>NUCLEOTIDE SEQUENCE</scope>
    <source>
        <strain evidence="10">NEAU-351</strain>
    </source>
</reference>
<proteinExistence type="inferred from homology"/>
<gene>
    <name evidence="10" type="ORF">IT779_26430</name>
</gene>
<evidence type="ECO:0000313" key="11">
    <source>
        <dbReference type="Proteomes" id="UP000655751"/>
    </source>
</evidence>
<feature type="compositionally biased region" description="Basic and acidic residues" evidence="8">
    <location>
        <begin position="444"/>
        <end position="461"/>
    </location>
</feature>
<keyword evidence="3" id="KW-0808">Transferase</keyword>
<evidence type="ECO:0000256" key="9">
    <source>
        <dbReference type="SAM" id="Phobius"/>
    </source>
</evidence>
<feature type="transmembrane region" description="Helical" evidence="9">
    <location>
        <begin position="267"/>
        <end position="286"/>
    </location>
</feature>
<comment type="subcellular location">
    <subcellularLocation>
        <location evidence="1">Cell membrane</location>
        <topology evidence="1">Multi-pass membrane protein</topology>
    </subcellularLocation>
</comment>
<dbReference type="Proteomes" id="UP000655751">
    <property type="component" value="Unassembled WGS sequence"/>
</dbReference>
<comment type="caution">
    <text evidence="10">The sequence shown here is derived from an EMBL/GenBank/DDBJ whole genome shotgun (WGS) entry which is preliminary data.</text>
</comment>
<name>A0A931IHH8_9NOCA</name>
<evidence type="ECO:0000256" key="8">
    <source>
        <dbReference type="SAM" id="MobiDB-lite"/>
    </source>
</evidence>
<keyword evidence="4 9" id="KW-0812">Transmembrane</keyword>
<keyword evidence="2" id="KW-1003">Cell membrane</keyword>
<feature type="transmembrane region" description="Helical" evidence="9">
    <location>
        <begin position="129"/>
        <end position="158"/>
    </location>
</feature>
<feature type="compositionally biased region" description="Polar residues" evidence="8">
    <location>
        <begin position="470"/>
        <end position="486"/>
    </location>
</feature>